<dbReference type="NCBIfam" id="TIGR00120">
    <property type="entry name" value="ArgJ"/>
    <property type="match status" value="1"/>
</dbReference>
<dbReference type="Pfam" id="PF01960">
    <property type="entry name" value="ArgJ"/>
    <property type="match status" value="1"/>
</dbReference>
<dbReference type="EC" id="2.3.1.35" evidence="10"/>
<dbReference type="FunFam" id="3.10.20.340:FF:000001">
    <property type="entry name" value="Arginine biosynthesis bifunctional protein ArgJ, chloroplastic"/>
    <property type="match status" value="1"/>
</dbReference>
<dbReference type="GO" id="GO:0006526">
    <property type="term" value="P:L-arginine biosynthetic process"/>
    <property type="evidence" value="ECO:0007669"/>
    <property type="project" value="UniProtKB-UniRule"/>
</dbReference>
<gene>
    <name evidence="10 12" type="primary">argJ</name>
    <name evidence="11" type="ORF">BU072_08735</name>
    <name evidence="12" type="ORF">I6J37_09315</name>
</gene>
<comment type="catalytic activity">
    <reaction evidence="10">
        <text>L-glutamate + acetyl-CoA = N-acetyl-L-glutamate + CoA + H(+)</text>
        <dbReference type="Rhea" id="RHEA:24292"/>
        <dbReference type="ChEBI" id="CHEBI:15378"/>
        <dbReference type="ChEBI" id="CHEBI:29985"/>
        <dbReference type="ChEBI" id="CHEBI:44337"/>
        <dbReference type="ChEBI" id="CHEBI:57287"/>
        <dbReference type="ChEBI" id="CHEBI:57288"/>
        <dbReference type="EC" id="2.3.1.1"/>
    </reaction>
</comment>
<dbReference type="PANTHER" id="PTHR23100">
    <property type="entry name" value="ARGININE BIOSYNTHESIS BIFUNCTIONAL PROTEIN ARGJ"/>
    <property type="match status" value="1"/>
</dbReference>
<reference evidence="11 13" key="1">
    <citation type="journal article" date="2016" name="Front. Microbiol.">
        <title>Comprehensive Phylogenetic Analysis of Bovine Non-aureus Staphylococci Species Based on Whole-Genome Sequencing.</title>
        <authorList>
            <person name="Naushad S."/>
            <person name="Barkema H.W."/>
            <person name="Luby C."/>
            <person name="Condas L.A."/>
            <person name="Nobrega D.B."/>
            <person name="Carson D.A."/>
            <person name="De Buck J."/>
        </authorList>
    </citation>
    <scope>NUCLEOTIDE SEQUENCE [LARGE SCALE GENOMIC DNA]</scope>
    <source>
        <strain evidence="11 13">SNUC 2204</strain>
    </source>
</reference>
<evidence type="ECO:0000256" key="8">
    <source>
        <dbReference type="ARBA" id="ARBA00023315"/>
    </source>
</evidence>
<comment type="function">
    <text evidence="10">Catalyzes two activities which are involved in the cyclic version of arginine biosynthesis: the synthesis of N-acetylglutamate from glutamate and acetyl-CoA as the acetyl donor, and of ornithine by transacetylation between N(2)-acetylornithine and glutamate.</text>
</comment>
<keyword evidence="3 10" id="KW-0055">Arginine biosynthesis</keyword>
<feature type="binding site" evidence="10">
    <location>
        <position position="199"/>
    </location>
    <ligand>
        <name>substrate</name>
    </ligand>
</feature>
<dbReference type="GO" id="GO:0005737">
    <property type="term" value="C:cytoplasm"/>
    <property type="evidence" value="ECO:0007669"/>
    <property type="project" value="UniProtKB-SubCell"/>
</dbReference>
<proteinExistence type="inferred from homology"/>
<dbReference type="FunFam" id="3.60.70.12:FF:000001">
    <property type="entry name" value="Arginine biosynthesis bifunctional protein ArgJ, chloroplastic"/>
    <property type="match status" value="1"/>
</dbReference>
<dbReference type="OrthoDB" id="9804242at2"/>
<dbReference type="Proteomes" id="UP000241209">
    <property type="component" value="Unassembled WGS sequence"/>
</dbReference>
<keyword evidence="5 10" id="KW-0808">Transferase</keyword>
<dbReference type="PANTHER" id="PTHR23100:SF0">
    <property type="entry name" value="ARGININE BIOSYNTHESIS BIFUNCTIONAL PROTEIN ARGJ, MITOCHONDRIAL"/>
    <property type="match status" value="1"/>
</dbReference>
<dbReference type="InterPro" id="IPR002813">
    <property type="entry name" value="Arg_biosynth_ArgJ"/>
</dbReference>
<reference evidence="12 14" key="3">
    <citation type="submission" date="2021-02" db="EMBL/GenBank/DDBJ databases">
        <title>FDA dAtabase for Regulatory Grade micrObial Sequences (FDA-ARGOS): Supporting development and validation of Infectious Disease Dx tests.</title>
        <authorList>
            <person name="Sproer C."/>
            <person name="Gronow S."/>
            <person name="Severitt S."/>
            <person name="Schroder I."/>
            <person name="Tallon L."/>
            <person name="Sadzewicz L."/>
            <person name="Zhao X."/>
            <person name="Boylan J."/>
            <person name="Ott S."/>
            <person name="Bowen H."/>
            <person name="Vavikolanu K."/>
            <person name="Mehta A."/>
            <person name="Aluvathingal J."/>
            <person name="Nadendla S."/>
            <person name="Lowell S."/>
            <person name="Myers T."/>
            <person name="Yan Y."/>
            <person name="Sichtig H."/>
        </authorList>
    </citation>
    <scope>NUCLEOTIDE SEQUENCE [LARGE SCALE GENOMIC DNA]</scope>
    <source>
        <strain evidence="12 14">FDAARGOS_1207</strain>
    </source>
</reference>
<feature type="binding site" evidence="10">
    <location>
        <position position="407"/>
    </location>
    <ligand>
        <name>substrate</name>
    </ligand>
</feature>
<feature type="site" description="Cleavage; by autolysis" evidence="10">
    <location>
        <begin position="198"/>
        <end position="199"/>
    </location>
</feature>
<dbReference type="GO" id="GO:0004358">
    <property type="term" value="F:L-glutamate N-acetyltransferase activity, acting on acetyl-L-ornithine as donor"/>
    <property type="evidence" value="ECO:0007669"/>
    <property type="project" value="UniProtKB-UniRule"/>
</dbReference>
<dbReference type="Gene3D" id="3.10.20.340">
    <property type="entry name" value="ArgJ beta chain, C-terminal domain"/>
    <property type="match status" value="1"/>
</dbReference>
<evidence type="ECO:0000256" key="3">
    <source>
        <dbReference type="ARBA" id="ARBA00022571"/>
    </source>
</evidence>
<dbReference type="HAMAP" id="MF_01106">
    <property type="entry name" value="ArgJ"/>
    <property type="match status" value="1"/>
</dbReference>
<comment type="similarity">
    <text evidence="1 10">Belongs to the ArgJ family.</text>
</comment>
<dbReference type="InterPro" id="IPR016117">
    <property type="entry name" value="ArgJ-like_dom_sf"/>
</dbReference>
<evidence type="ECO:0000256" key="2">
    <source>
        <dbReference type="ARBA" id="ARBA00011475"/>
    </source>
</evidence>
<protein>
    <recommendedName>
        <fullName evidence="10">Arginine biosynthesis bifunctional protein ArgJ</fullName>
    </recommendedName>
    <domain>
        <recommendedName>
            <fullName evidence="10">Glutamate N-acetyltransferase</fullName>
            <ecNumber evidence="10">2.3.1.35</ecNumber>
        </recommendedName>
        <alternativeName>
            <fullName evidence="10">Ornithine acetyltransferase</fullName>
            <shortName evidence="10">OATase</shortName>
        </alternativeName>
        <alternativeName>
            <fullName evidence="10">Ornithine transacetylase</fullName>
        </alternativeName>
    </domain>
    <domain>
        <recommendedName>
            <fullName evidence="10">Amino-acid acetyltransferase</fullName>
            <ecNumber evidence="10">2.3.1.1</ecNumber>
        </recommendedName>
        <alternativeName>
            <fullName evidence="10">N-acetylglutamate synthase</fullName>
            <shortName evidence="10">AGSase</shortName>
        </alternativeName>
    </domain>
    <component>
        <recommendedName>
            <fullName evidence="10">Arginine biosynthesis bifunctional protein ArgJ alpha chain</fullName>
        </recommendedName>
    </component>
    <component>
        <recommendedName>
            <fullName evidence="10">Arginine biosynthesis bifunctional protein ArgJ beta chain</fullName>
        </recommendedName>
    </component>
</protein>
<evidence type="ECO:0000313" key="13">
    <source>
        <dbReference type="Proteomes" id="UP000241209"/>
    </source>
</evidence>
<comment type="pathway">
    <text evidence="10">Amino-acid biosynthesis; L-arginine biosynthesis; N(2)-acetyl-L-ornithine from L-glutamate: step 1/4.</text>
</comment>
<dbReference type="GO" id="GO:0004042">
    <property type="term" value="F:L-glutamate N-acetyltransferase activity"/>
    <property type="evidence" value="ECO:0007669"/>
    <property type="project" value="UniProtKB-UniRule"/>
</dbReference>
<sequence>MLEETKQLIDTEMTVIEEGDVATPNGYVAGGIHVGLRREKKDFGWLFSSVPANCAAVYTQNAFKAAPLQVTEESISVDNKLSAVVINSAIANACTGHRGIEDAKQTQKWVASKLQIPEHHIGIASTGLIGEFLPMQKIEYGVNNIDIQNDSNSEDFNESILTTDKETKHIAVQVTIDDEVITIGGTCKGSGMIHPNMATMLGFMTTDANVEVEDLNSLLKESVDETFNMITVDGDTSTNDMVILLANGQSHNQPLTKQHPEWNKFAKAVQYVSQYLAQSIARDGEGATKLIKVNVTGAKTKQQNNVIAKTIVGSSLVKTAIHGADPNFGRIVTSIGYADHTINPNEIDVWLCGHLLVSKGMNVSFDELDLKAKMEQDTIEICAKIGDTPHKSTAFGCDLSYEYVKINALYRT</sequence>
<feature type="active site" description="Nucleophile" evidence="10">
    <location>
        <position position="199"/>
    </location>
</feature>
<dbReference type="GeneID" id="64116817"/>
<comment type="subcellular location">
    <subcellularLocation>
        <location evidence="10">Cytoplasm</location>
    </subcellularLocation>
</comment>
<keyword evidence="10" id="KW-0963">Cytoplasm</keyword>
<dbReference type="UniPathway" id="UPA00068">
    <property type="reaction ID" value="UER00106"/>
</dbReference>
<evidence type="ECO:0000256" key="6">
    <source>
        <dbReference type="ARBA" id="ARBA00022813"/>
    </source>
</evidence>
<dbReference type="EC" id="2.3.1.1" evidence="10"/>
<dbReference type="SUPFAM" id="SSF56266">
    <property type="entry name" value="DmpA/ArgJ-like"/>
    <property type="match status" value="1"/>
</dbReference>
<keyword evidence="4 10" id="KW-0028">Amino-acid biosynthesis</keyword>
<evidence type="ECO:0000256" key="10">
    <source>
        <dbReference type="HAMAP-Rule" id="MF_01106"/>
    </source>
</evidence>
<evidence type="ECO:0000313" key="14">
    <source>
        <dbReference type="Proteomes" id="UP000627155"/>
    </source>
</evidence>
<feature type="binding site" evidence="10">
    <location>
        <position position="412"/>
    </location>
    <ligand>
        <name>substrate</name>
    </ligand>
</feature>
<dbReference type="RefSeq" id="WP_016912869.1">
    <property type="nucleotide sequence ID" value="NZ_BMDF01000001.1"/>
</dbReference>
<dbReference type="AlphaFoldDB" id="A0A2T4PSG8"/>
<feature type="site" description="Involved in the stabilization of negative charge on the oxyanion by the formation of the oxyanion hole" evidence="10">
    <location>
        <position position="127"/>
    </location>
</feature>
<keyword evidence="7 10" id="KW-0511">Multifunctional enzyme</keyword>
<evidence type="ECO:0000313" key="11">
    <source>
        <dbReference type="EMBL" id="PTI29266.1"/>
    </source>
</evidence>
<dbReference type="STRING" id="1167632.GCA_000286335_02192"/>
<comment type="pathway">
    <text evidence="10">Amino-acid biosynthesis; L-arginine biosynthesis; L-ornithine and N-acetyl-L-glutamate from L-glutamate and N(2)-acetyl-L-ornithine (cyclic): step 1/1.</text>
</comment>
<keyword evidence="6 10" id="KW-0068">Autocatalytic cleavage</keyword>
<dbReference type="NCBIfam" id="NF003802">
    <property type="entry name" value="PRK05388.1"/>
    <property type="match status" value="1"/>
</dbReference>
<evidence type="ECO:0000256" key="1">
    <source>
        <dbReference type="ARBA" id="ARBA00006774"/>
    </source>
</evidence>
<evidence type="ECO:0000256" key="9">
    <source>
        <dbReference type="ARBA" id="ARBA00049439"/>
    </source>
</evidence>
<evidence type="ECO:0000256" key="7">
    <source>
        <dbReference type="ARBA" id="ARBA00023268"/>
    </source>
</evidence>
<comment type="catalytic activity">
    <reaction evidence="9 10">
        <text>N(2)-acetyl-L-ornithine + L-glutamate = N-acetyl-L-glutamate + L-ornithine</text>
        <dbReference type="Rhea" id="RHEA:15349"/>
        <dbReference type="ChEBI" id="CHEBI:29985"/>
        <dbReference type="ChEBI" id="CHEBI:44337"/>
        <dbReference type="ChEBI" id="CHEBI:46911"/>
        <dbReference type="ChEBI" id="CHEBI:57805"/>
        <dbReference type="EC" id="2.3.1.35"/>
    </reaction>
</comment>
<keyword evidence="14" id="KW-1185">Reference proteome</keyword>
<feature type="binding site" evidence="10">
    <location>
        <position position="162"/>
    </location>
    <ligand>
        <name>substrate</name>
    </ligand>
</feature>
<dbReference type="InterPro" id="IPR042195">
    <property type="entry name" value="ArgJ_beta_C"/>
</dbReference>
<comment type="subunit">
    <text evidence="2 10">Heterotetramer of two alpha and two beta chains.</text>
</comment>
<dbReference type="Proteomes" id="UP000627155">
    <property type="component" value="Chromosome"/>
</dbReference>
<dbReference type="CDD" id="cd02152">
    <property type="entry name" value="OAT"/>
    <property type="match status" value="1"/>
</dbReference>
<evidence type="ECO:0000313" key="12">
    <source>
        <dbReference type="EMBL" id="QRO84388.1"/>
    </source>
</evidence>
<feature type="chain" id="PRO_5023270807" description="Arginine biosynthesis bifunctional protein ArgJ beta chain" evidence="10">
    <location>
        <begin position="199"/>
        <end position="412"/>
    </location>
</feature>
<evidence type="ECO:0000256" key="5">
    <source>
        <dbReference type="ARBA" id="ARBA00022679"/>
    </source>
</evidence>
<evidence type="ECO:0000256" key="4">
    <source>
        <dbReference type="ARBA" id="ARBA00022605"/>
    </source>
</evidence>
<dbReference type="EMBL" id="CP069486">
    <property type="protein sequence ID" value="QRO84388.1"/>
    <property type="molecule type" value="Genomic_DNA"/>
</dbReference>
<keyword evidence="8 10" id="KW-0012">Acyltransferase</keyword>
<accession>A0A2T4PSG8</accession>
<organism evidence="11 13">
    <name type="scientific">Mammaliicoccus vitulinus</name>
    <dbReference type="NCBI Taxonomy" id="71237"/>
    <lineage>
        <taxon>Bacteria</taxon>
        <taxon>Bacillati</taxon>
        <taxon>Bacillota</taxon>
        <taxon>Bacilli</taxon>
        <taxon>Bacillales</taxon>
        <taxon>Staphylococcaceae</taxon>
        <taxon>Mammaliicoccus</taxon>
    </lineage>
</organism>
<reference evidence="11" key="2">
    <citation type="submission" date="2018-03" db="EMBL/GenBank/DDBJ databases">
        <authorList>
            <person name="Keele B.F."/>
        </authorList>
    </citation>
    <scope>NUCLEOTIDE SEQUENCE</scope>
    <source>
        <strain evidence="11">SNUC 2204</strain>
    </source>
</reference>
<dbReference type="Gene3D" id="3.60.70.12">
    <property type="entry name" value="L-amino peptidase D-ALA esterase/amidase"/>
    <property type="match status" value="1"/>
</dbReference>
<name>A0A2T4PSG8_9STAP</name>
<feature type="site" description="Involved in the stabilization of negative charge on the oxyanion by the formation of the oxyanion hole" evidence="10">
    <location>
        <position position="126"/>
    </location>
</feature>
<feature type="binding site" evidence="10">
    <location>
        <position position="188"/>
    </location>
    <ligand>
        <name>substrate</name>
    </ligand>
</feature>
<dbReference type="EMBL" id="PZFK01000016">
    <property type="protein sequence ID" value="PTI29266.1"/>
    <property type="molecule type" value="Genomic_DNA"/>
</dbReference>
<dbReference type="GO" id="GO:0006592">
    <property type="term" value="P:ornithine biosynthetic process"/>
    <property type="evidence" value="ECO:0007669"/>
    <property type="project" value="TreeGrafter"/>
</dbReference>
<feature type="binding site" evidence="10">
    <location>
        <position position="285"/>
    </location>
    <ligand>
        <name>substrate</name>
    </ligand>
</feature>
<feature type="chain" id="PRO_5023270809" description="Arginine biosynthesis bifunctional protein ArgJ alpha chain" evidence="10">
    <location>
        <begin position="1"/>
        <end position="198"/>
    </location>
</feature>